<evidence type="ECO:0000256" key="2">
    <source>
        <dbReference type="SAM" id="MobiDB-lite"/>
    </source>
</evidence>
<feature type="compositionally biased region" description="Basic residues" evidence="2">
    <location>
        <begin position="419"/>
        <end position="431"/>
    </location>
</feature>
<proteinExistence type="predicted"/>
<evidence type="ECO:0000313" key="5">
    <source>
        <dbReference type="Proteomes" id="UP000069940"/>
    </source>
</evidence>
<dbReference type="Proteomes" id="UP000069940">
    <property type="component" value="Unassembled WGS sequence"/>
</dbReference>
<evidence type="ECO:0000256" key="1">
    <source>
        <dbReference type="ARBA" id="ARBA00023125"/>
    </source>
</evidence>
<dbReference type="InterPro" id="IPR036390">
    <property type="entry name" value="WH_DNA-bd_sf"/>
</dbReference>
<dbReference type="Gene3D" id="1.10.10.10">
    <property type="entry name" value="Winged helix-like DNA-binding domain superfamily/Winged helix DNA-binding domain"/>
    <property type="match status" value="1"/>
</dbReference>
<feature type="compositionally biased region" description="Low complexity" evidence="2">
    <location>
        <begin position="570"/>
        <end position="584"/>
    </location>
</feature>
<keyword evidence="5" id="KW-1185">Reference proteome</keyword>
<feature type="region of interest" description="Disordered" evidence="2">
    <location>
        <begin position="570"/>
        <end position="613"/>
    </location>
</feature>
<reference evidence="5" key="1">
    <citation type="journal article" date="2015" name="Proc. Natl. Acad. Sci. U.S.A.">
        <title>Genome sequence of the Asian Tiger mosquito, Aedes albopictus, reveals insights into its biology, genetics, and evolution.</title>
        <authorList>
            <person name="Chen X.G."/>
            <person name="Jiang X."/>
            <person name="Gu J."/>
            <person name="Xu M."/>
            <person name="Wu Y."/>
            <person name="Deng Y."/>
            <person name="Zhang C."/>
            <person name="Bonizzoni M."/>
            <person name="Dermauw W."/>
            <person name="Vontas J."/>
            <person name="Armbruster P."/>
            <person name="Huang X."/>
            <person name="Yang Y."/>
            <person name="Zhang H."/>
            <person name="He W."/>
            <person name="Peng H."/>
            <person name="Liu Y."/>
            <person name="Wu K."/>
            <person name="Chen J."/>
            <person name="Lirakis M."/>
            <person name="Topalis P."/>
            <person name="Van Leeuwen T."/>
            <person name="Hall A.B."/>
            <person name="Jiang X."/>
            <person name="Thorpe C."/>
            <person name="Mueller R.L."/>
            <person name="Sun C."/>
            <person name="Waterhouse R.M."/>
            <person name="Yan G."/>
            <person name="Tu Z.J."/>
            <person name="Fang X."/>
            <person name="James A.A."/>
        </authorList>
    </citation>
    <scope>NUCLEOTIDE SEQUENCE [LARGE SCALE GENOMIC DNA]</scope>
    <source>
        <strain evidence="5">Foshan</strain>
    </source>
</reference>
<dbReference type="PANTHER" id="PTHR12619:SF21">
    <property type="entry name" value="RFX-TYPE WINGED-HELIX DOMAIN-CONTAINING PROTEIN"/>
    <property type="match status" value="1"/>
</dbReference>
<protein>
    <recommendedName>
        <fullName evidence="3">RFX-type winged-helix domain-containing protein</fullName>
    </recommendedName>
</protein>
<dbReference type="InterPro" id="IPR036388">
    <property type="entry name" value="WH-like_DNA-bd_sf"/>
</dbReference>
<dbReference type="Pfam" id="PF02257">
    <property type="entry name" value="RFX_DNA_binding"/>
    <property type="match status" value="1"/>
</dbReference>
<sequence length="1251" mass="134358">MSQPNHFQPWKQNRPLGIPPNLGGNNSYGKLPAVAHQNPPQTTAASMHHLHHQQQQQQHHQQAMMMGGHPQQQPPQGSGLVIQSAPASSSTSVISSSTGPMPGSSGNPSPGGGMGEFLAQLGANKLMLSKLSASYGLGNLPMGMPPLDQHQALQNQQQQQQLSPLDDCASDKEREVRIQQIFESAIGDTSKKQIVEILEKISILRPPERLLLYLRMPGGYPETDPLRQSQNPLGTRSEINHTINWVRSHLEHDPNVSIPKQEVYDDYTAFCERIDIKPLSTADFGKVMKQVFPGIRPRRLGTRGHSRYCYAAMRKATKLAAPKLPDLSTSSSSGGGGGGTGGEKKSDPEDQVPTDEEAWKVIKLWAEAMLPEAFGSINELAGFITKHNLNSPASIASRQLLQKKLLQREIKERKKLTAAALKKRRRKRRKTLSTSLDSEVSAAPPPAAPASSVASSCEANAQLSLKATPDAATSSAASVLQQVVKLERPDYTDEDNNNTATPLSAAVSMKQQHQQLSTNLNCDTSNSNNNNNNNNALAAASAVLAAGRQMRSPAEEYILCKKVRQAQQLKAAAQSQQSGGAMLSQHHHQQQHQPHMPNPLRTPSAAAKRAASFAHLARQKRLRLLQQQQQRSIEAQNNSGPSYDEMGNLILIESQDLVTSSSKEDFIIPRERVISICNMDKNALDDYLQCDEDNSQDQDQELLKYFPEENQVDDGGGSGSGIISGTSLEPGSLGMLEDHDTNFKLSQLRSMLEQNMNQGGGMDKPQVGGQLDGFDGSGQQLNLQPGSASASLAMLSQRHHGSTVSSLDSSNTCNSTDTKKNLSAANMKLALEGCLNSLGNGSANINAVNNGTPLQSPNGRRKNYVDFVPISAGPQSPRVPLAKSSSHQNNTTPNASPFVSPRNTPIHRKSGKPSNNNGLTLNILPQNQSHPGYHPRPGFVKNELSASAPPSPSIVQNYRFGMNPNVMNCQNSIPSFQPICLPSSQMQSHQTMPGSLESRSSSVPLIANYDAYNHSNYTSVSQTPVPSECDDFSDPNNILDMLNEPPSSTANNIQQQSIKLEESEPMISHLLDQDDMFPKASVPFSSLSRSVPSTPLPHQMSFNHSHHQSMGAGSFGTSSTSKALFELPKSVPSTPISLNNNRESLFQYSPETSRDYLINGNSVDRTSKLGGPSFYSNQGGSGTGTGAPVNTGASGASGGPTGTAANGTTAASSAVVVVPTSSGSGSEMSILADGIESLTDALIGSDTLRYL</sequence>
<feature type="compositionally biased region" description="Low complexity" evidence="2">
    <location>
        <begin position="432"/>
        <end position="442"/>
    </location>
</feature>
<dbReference type="GeneID" id="109418340"/>
<evidence type="ECO:0000259" key="3">
    <source>
        <dbReference type="PROSITE" id="PS51526"/>
    </source>
</evidence>
<dbReference type="SUPFAM" id="SSF46785">
    <property type="entry name" value="Winged helix' DNA-binding domain"/>
    <property type="match status" value="1"/>
</dbReference>
<feature type="compositionally biased region" description="Low complexity" evidence="2">
    <location>
        <begin position="53"/>
        <end position="108"/>
    </location>
</feature>
<feature type="region of interest" description="Disordered" evidence="2">
    <location>
        <begin position="1"/>
        <end position="116"/>
    </location>
</feature>
<dbReference type="EnsemblMetazoa" id="AALFPA23_019610.R28847">
    <property type="protein sequence ID" value="AALFPA23_019610.P28847"/>
    <property type="gene ID" value="AALFPA23_019610"/>
</dbReference>
<name>A0ABM1ZLD4_AEDAL</name>
<feature type="region of interest" description="Disordered" evidence="2">
    <location>
        <begin position="1169"/>
        <end position="1209"/>
    </location>
</feature>
<feature type="region of interest" description="Disordered" evidence="2">
    <location>
        <begin position="419"/>
        <end position="454"/>
    </location>
</feature>
<dbReference type="InterPro" id="IPR003150">
    <property type="entry name" value="DNA-bd_RFX"/>
</dbReference>
<dbReference type="PROSITE" id="PS51526">
    <property type="entry name" value="RFX_DBD"/>
    <property type="match status" value="1"/>
</dbReference>
<feature type="region of interest" description="Disordered" evidence="2">
    <location>
        <begin position="870"/>
        <end position="918"/>
    </location>
</feature>
<feature type="region of interest" description="Disordered" evidence="2">
    <location>
        <begin position="321"/>
        <end position="353"/>
    </location>
</feature>
<keyword evidence="1" id="KW-0238">DNA-binding</keyword>
<evidence type="ECO:0000313" key="4">
    <source>
        <dbReference type="EnsemblMetazoa" id="AALFPA23_019610.P28847"/>
    </source>
</evidence>
<dbReference type="InterPro" id="IPR039779">
    <property type="entry name" value="RFX-like"/>
</dbReference>
<feature type="compositionally biased region" description="Polar residues" evidence="2">
    <location>
        <begin position="883"/>
        <end position="903"/>
    </location>
</feature>
<accession>A0ABM1ZLD4</accession>
<dbReference type="RefSeq" id="XP_029721233.2">
    <property type="nucleotide sequence ID" value="XM_029865373.2"/>
</dbReference>
<dbReference type="PANTHER" id="PTHR12619">
    <property type="entry name" value="RFX TRANSCRIPTION FACTOR FAMILY"/>
    <property type="match status" value="1"/>
</dbReference>
<organism evidence="4 5">
    <name type="scientific">Aedes albopictus</name>
    <name type="common">Asian tiger mosquito</name>
    <name type="synonym">Stegomyia albopicta</name>
    <dbReference type="NCBI Taxonomy" id="7160"/>
    <lineage>
        <taxon>Eukaryota</taxon>
        <taxon>Metazoa</taxon>
        <taxon>Ecdysozoa</taxon>
        <taxon>Arthropoda</taxon>
        <taxon>Hexapoda</taxon>
        <taxon>Insecta</taxon>
        <taxon>Pterygota</taxon>
        <taxon>Neoptera</taxon>
        <taxon>Endopterygota</taxon>
        <taxon>Diptera</taxon>
        <taxon>Nematocera</taxon>
        <taxon>Culicoidea</taxon>
        <taxon>Culicidae</taxon>
        <taxon>Culicinae</taxon>
        <taxon>Aedini</taxon>
        <taxon>Aedes</taxon>
        <taxon>Stegomyia</taxon>
    </lineage>
</organism>
<reference evidence="4" key="2">
    <citation type="submission" date="2025-05" db="UniProtKB">
        <authorList>
            <consortium name="EnsemblMetazoa"/>
        </authorList>
    </citation>
    <scope>IDENTIFICATION</scope>
    <source>
        <strain evidence="4">Foshan</strain>
    </source>
</reference>
<feature type="domain" description="RFX-type winged-helix" evidence="3">
    <location>
        <begin position="242"/>
        <end position="317"/>
    </location>
</feature>